<evidence type="ECO:0000313" key="7">
    <source>
        <dbReference type="Proteomes" id="UP000654075"/>
    </source>
</evidence>
<organism evidence="6 7">
    <name type="scientific">Polarella glacialis</name>
    <name type="common">Dinoflagellate</name>
    <dbReference type="NCBI Taxonomy" id="89957"/>
    <lineage>
        <taxon>Eukaryota</taxon>
        <taxon>Sar</taxon>
        <taxon>Alveolata</taxon>
        <taxon>Dinophyceae</taxon>
        <taxon>Suessiales</taxon>
        <taxon>Suessiaceae</taxon>
        <taxon>Polarella</taxon>
    </lineage>
</organism>
<evidence type="ECO:0000256" key="4">
    <source>
        <dbReference type="SAM" id="MobiDB-lite"/>
    </source>
</evidence>
<dbReference type="PANTHER" id="PTHR10357:SF210">
    <property type="entry name" value="MALTODEXTRIN GLUCOSIDASE"/>
    <property type="match status" value="1"/>
</dbReference>
<evidence type="ECO:0000256" key="1">
    <source>
        <dbReference type="ARBA" id="ARBA00022801"/>
    </source>
</evidence>
<dbReference type="InterPro" id="IPR013783">
    <property type="entry name" value="Ig-like_fold"/>
</dbReference>
<dbReference type="EMBL" id="CAJNNV010030105">
    <property type="protein sequence ID" value="CAE8631360.1"/>
    <property type="molecule type" value="Genomic_DNA"/>
</dbReference>
<dbReference type="GO" id="GO:0005975">
    <property type="term" value="P:carbohydrate metabolic process"/>
    <property type="evidence" value="ECO:0007669"/>
    <property type="project" value="InterPro"/>
</dbReference>
<keyword evidence="3" id="KW-0326">Glycosidase</keyword>
<feature type="domain" description="CBM20" evidence="5">
    <location>
        <begin position="1"/>
        <end position="108"/>
    </location>
</feature>
<dbReference type="InterPro" id="IPR006047">
    <property type="entry name" value="GH13_cat_dom"/>
</dbReference>
<feature type="domain" description="CBM20" evidence="5">
    <location>
        <begin position="131"/>
        <end position="238"/>
    </location>
</feature>
<dbReference type="SUPFAM" id="SSF49452">
    <property type="entry name" value="Starch-binding domain-like"/>
    <property type="match status" value="2"/>
</dbReference>
<dbReference type="AlphaFoldDB" id="A0A813H150"/>
<dbReference type="InterPro" id="IPR002044">
    <property type="entry name" value="CBM20"/>
</dbReference>
<proteinExistence type="predicted"/>
<name>A0A813H150_POLGL</name>
<dbReference type="Proteomes" id="UP000654075">
    <property type="component" value="Unassembled WGS sequence"/>
</dbReference>
<dbReference type="InterPro" id="IPR017853">
    <property type="entry name" value="GH"/>
</dbReference>
<dbReference type="OrthoDB" id="1740265at2759"/>
<gene>
    <name evidence="6" type="ORF">PGLA1383_LOCUS47472</name>
</gene>
<dbReference type="Gene3D" id="2.60.40.10">
    <property type="entry name" value="Immunoglobulins"/>
    <property type="match status" value="2"/>
</dbReference>
<dbReference type="GO" id="GO:0016798">
    <property type="term" value="F:hydrolase activity, acting on glycosyl bonds"/>
    <property type="evidence" value="ECO:0007669"/>
    <property type="project" value="UniProtKB-KW"/>
</dbReference>
<dbReference type="GO" id="GO:2001070">
    <property type="term" value="F:starch binding"/>
    <property type="evidence" value="ECO:0007669"/>
    <property type="project" value="InterPro"/>
</dbReference>
<feature type="compositionally biased region" description="Pro residues" evidence="4">
    <location>
        <begin position="114"/>
        <end position="129"/>
    </location>
</feature>
<dbReference type="Gene3D" id="3.20.20.80">
    <property type="entry name" value="Glycosidases"/>
    <property type="match status" value="1"/>
</dbReference>
<reference evidence="6" key="1">
    <citation type="submission" date="2021-02" db="EMBL/GenBank/DDBJ databases">
        <authorList>
            <person name="Dougan E. K."/>
            <person name="Rhodes N."/>
            <person name="Thang M."/>
            <person name="Chan C."/>
        </authorList>
    </citation>
    <scope>NUCLEOTIDE SEQUENCE</scope>
</reference>
<dbReference type="SMART" id="SM00642">
    <property type="entry name" value="Aamy"/>
    <property type="match status" value="1"/>
</dbReference>
<feature type="region of interest" description="Disordered" evidence="4">
    <location>
        <begin position="108"/>
        <end position="132"/>
    </location>
</feature>
<dbReference type="Pfam" id="PF00128">
    <property type="entry name" value="Alpha-amylase"/>
    <property type="match status" value="1"/>
</dbReference>
<evidence type="ECO:0000313" key="6">
    <source>
        <dbReference type="EMBL" id="CAE8631360.1"/>
    </source>
</evidence>
<evidence type="ECO:0000256" key="3">
    <source>
        <dbReference type="ARBA" id="ARBA00023295"/>
    </source>
</evidence>
<comment type="caution">
    <text evidence="6">The sequence shown here is derived from an EMBL/GenBank/DDBJ whole genome shotgun (WGS) entry which is preliminary data.</text>
</comment>
<evidence type="ECO:0000256" key="2">
    <source>
        <dbReference type="ARBA" id="ARBA00022837"/>
    </source>
</evidence>
<dbReference type="PANTHER" id="PTHR10357">
    <property type="entry name" value="ALPHA-AMYLASE FAMILY MEMBER"/>
    <property type="match status" value="1"/>
</dbReference>
<evidence type="ECO:0000259" key="5">
    <source>
        <dbReference type="PROSITE" id="PS51166"/>
    </source>
</evidence>
<accession>A0A813H150</accession>
<keyword evidence="2" id="KW-0106">Calcium</keyword>
<protein>
    <recommendedName>
        <fullName evidence="5">CBM20 domain-containing protein</fullName>
    </recommendedName>
</protein>
<sequence length="753" mass="82946">MPVHFRVRVSREGSPEAAAAAAEKGAVLCVCGASPALGAWDPKRSPKLTRSSDSLWEGALEESVAAPGAEYKYVVLNLSKNQYVWESKCQHVMPAAGTQVVIEQGFDSADAPTPREPAGPYPQDRPPAAPKEARGAVKQKLALKVDKQAVAGGHVVVCGEGPALGDWNVGRAFSMRKVQDGPQETWAVELTLVPGVQFKYVIVGGRQGTKWEDQRPNRIFEEGSVGSEGAFHIFDDGASAVAKKVQPANRQGQKTTPTAAPSQVAAAIQTAAGAPAEQTSVELPDWARSSVWYQVYPLGFFGCKLDNNHTEETTARLATFEHWCDYLVELGIGVVLFNPVFESDTHGYDTTDYYQIDRRLGGVDSFRAIVKMLQGRNIRVVLDGVFNHTGRSFFAFQDCLKNGLSSQYASWFYLRPGQSSMGDPFQYDSWEGHLNLPKLNHSSPEVRRYIFDVARYWLSEIGIDGWRLDVAHEIAPEFWREFHQECLAARKDMCLLGELMHGDYRMYVKPGVLHSGTNYQLSKALWSSLNDANYFELVHSIERCASMYQGMTLLEFLGNHDVTRLFSKLKVKQHFELAQAALLLGIGGMPCLYYGDEYGMEGHCTKEGGAGNDADVRRVPPKPDALDAASRKRFDAVAHLLSVRCGYASLSKGTTHVLGNTNEQMVLCRQHEGSEYALVIFNSASRATDSVLPGHVQPKSSLRVPEHLVFERVCCFADGERMLAPMQATLKSGKPIIAEGLRPNSVSVFISKT</sequence>
<keyword evidence="1" id="KW-0378">Hydrolase</keyword>
<dbReference type="Pfam" id="PF00686">
    <property type="entry name" value="CBM_20"/>
    <property type="match status" value="2"/>
</dbReference>
<dbReference type="PROSITE" id="PS51166">
    <property type="entry name" value="CBM20"/>
    <property type="match status" value="2"/>
</dbReference>
<keyword evidence="7" id="KW-1185">Reference proteome</keyword>
<dbReference type="InterPro" id="IPR013784">
    <property type="entry name" value="Carb-bd-like_fold"/>
</dbReference>
<dbReference type="SUPFAM" id="SSF51445">
    <property type="entry name" value="(Trans)glycosidases"/>
    <property type="match status" value="1"/>
</dbReference>
<dbReference type="SMART" id="SM01065">
    <property type="entry name" value="CBM_2"/>
    <property type="match status" value="2"/>
</dbReference>